<feature type="repeat" description="ANK" evidence="3">
    <location>
        <begin position="1033"/>
        <end position="1065"/>
    </location>
</feature>
<feature type="repeat" description="ANK" evidence="3">
    <location>
        <begin position="3949"/>
        <end position="3981"/>
    </location>
</feature>
<feature type="repeat" description="ANK" evidence="3">
    <location>
        <begin position="3520"/>
        <end position="3552"/>
    </location>
</feature>
<feature type="repeat" description="ANK" evidence="3">
    <location>
        <begin position="3421"/>
        <end position="3453"/>
    </location>
</feature>
<feature type="repeat" description="ANK" evidence="3">
    <location>
        <begin position="3784"/>
        <end position="3816"/>
    </location>
</feature>
<dbReference type="SMART" id="SM00248">
    <property type="entry name" value="ANK"/>
    <property type="match status" value="64"/>
</dbReference>
<feature type="repeat" description="ANK" evidence="3">
    <location>
        <begin position="3388"/>
        <end position="3420"/>
    </location>
</feature>
<feature type="repeat" description="ANK" evidence="3">
    <location>
        <begin position="4147"/>
        <end position="4179"/>
    </location>
</feature>
<organism evidence="5 6">
    <name type="scientific">Zophobas morio</name>
    <dbReference type="NCBI Taxonomy" id="2755281"/>
    <lineage>
        <taxon>Eukaryota</taxon>
        <taxon>Metazoa</taxon>
        <taxon>Ecdysozoa</taxon>
        <taxon>Arthropoda</taxon>
        <taxon>Hexapoda</taxon>
        <taxon>Insecta</taxon>
        <taxon>Pterygota</taxon>
        <taxon>Neoptera</taxon>
        <taxon>Endopterygota</taxon>
        <taxon>Coleoptera</taxon>
        <taxon>Polyphaga</taxon>
        <taxon>Cucujiformia</taxon>
        <taxon>Tenebrionidae</taxon>
        <taxon>Zophobas</taxon>
    </lineage>
</organism>
<evidence type="ECO:0000256" key="3">
    <source>
        <dbReference type="PROSITE-ProRule" id="PRU00023"/>
    </source>
</evidence>
<feature type="repeat" description="ANK" evidence="3">
    <location>
        <begin position="3060"/>
        <end position="3092"/>
    </location>
</feature>
<dbReference type="PROSITE" id="PS50088">
    <property type="entry name" value="ANK_REPEAT"/>
    <property type="match status" value="62"/>
</dbReference>
<feature type="repeat" description="ANK" evidence="3">
    <location>
        <begin position="2632"/>
        <end position="2664"/>
    </location>
</feature>
<feature type="domain" description="NACHT" evidence="4">
    <location>
        <begin position="2057"/>
        <end position="2209"/>
    </location>
</feature>
<feature type="repeat" description="ANK" evidence="3">
    <location>
        <begin position="2763"/>
        <end position="2795"/>
    </location>
</feature>
<feature type="repeat" description="ANK" evidence="3">
    <location>
        <begin position="3718"/>
        <end position="3750"/>
    </location>
</feature>
<feature type="repeat" description="ANK" evidence="3">
    <location>
        <begin position="4279"/>
        <end position="4311"/>
    </location>
</feature>
<dbReference type="Pfam" id="PF12796">
    <property type="entry name" value="Ank_2"/>
    <property type="match status" value="16"/>
</dbReference>
<feature type="repeat" description="ANK" evidence="3">
    <location>
        <begin position="4015"/>
        <end position="4047"/>
    </location>
</feature>
<feature type="repeat" description="ANK" evidence="3">
    <location>
        <begin position="2862"/>
        <end position="2894"/>
    </location>
</feature>
<keyword evidence="2 3" id="KW-0040">ANK repeat</keyword>
<dbReference type="PANTHER" id="PTHR24171">
    <property type="entry name" value="ANKYRIN REPEAT DOMAIN-CONTAINING PROTEIN 39-RELATED"/>
    <property type="match status" value="1"/>
</dbReference>
<feature type="repeat" description="ANK" evidence="3">
    <location>
        <begin position="3027"/>
        <end position="3059"/>
    </location>
</feature>
<feature type="repeat" description="ANK" evidence="3">
    <location>
        <begin position="3159"/>
        <end position="3191"/>
    </location>
</feature>
<dbReference type="PANTHER" id="PTHR24171:SF10">
    <property type="entry name" value="ANKYRIN REPEAT DOMAIN-CONTAINING PROTEIN 29-LIKE"/>
    <property type="match status" value="1"/>
</dbReference>
<dbReference type="SUPFAM" id="SSF52540">
    <property type="entry name" value="P-loop containing nucleoside triphosphate hydrolases"/>
    <property type="match status" value="2"/>
</dbReference>
<dbReference type="Pfam" id="PF05729">
    <property type="entry name" value="NACHT"/>
    <property type="match status" value="1"/>
</dbReference>
<keyword evidence="1" id="KW-0677">Repeat</keyword>
<feature type="repeat" description="ANK" evidence="3">
    <location>
        <begin position="1165"/>
        <end position="1197"/>
    </location>
</feature>
<feature type="repeat" description="ANK" evidence="3">
    <location>
        <begin position="3322"/>
        <end position="3354"/>
    </location>
</feature>
<gene>
    <name evidence="5" type="ORF">Zmor_004753</name>
</gene>
<feature type="repeat" description="ANK" evidence="3">
    <location>
        <begin position="1363"/>
        <end position="1395"/>
    </location>
</feature>
<feature type="repeat" description="ANK" evidence="3">
    <location>
        <begin position="3553"/>
        <end position="3585"/>
    </location>
</feature>
<feature type="repeat" description="ANK" evidence="3">
    <location>
        <begin position="4312"/>
        <end position="4340"/>
    </location>
</feature>
<feature type="repeat" description="ANK" evidence="3">
    <location>
        <begin position="3883"/>
        <end position="3915"/>
    </location>
</feature>
<feature type="repeat" description="ANK" evidence="3">
    <location>
        <begin position="1132"/>
        <end position="1164"/>
    </location>
</feature>
<feature type="repeat" description="ANK" evidence="3">
    <location>
        <begin position="3093"/>
        <end position="3125"/>
    </location>
</feature>
<feature type="repeat" description="ANK" evidence="3">
    <location>
        <begin position="3619"/>
        <end position="3651"/>
    </location>
</feature>
<evidence type="ECO:0000256" key="1">
    <source>
        <dbReference type="ARBA" id="ARBA00022737"/>
    </source>
</evidence>
<dbReference type="Gene3D" id="1.25.40.20">
    <property type="entry name" value="Ankyrin repeat-containing domain"/>
    <property type="match status" value="15"/>
</dbReference>
<feature type="repeat" description="ANK" evidence="3">
    <location>
        <begin position="2961"/>
        <end position="2993"/>
    </location>
</feature>
<feature type="repeat" description="ANK" evidence="3">
    <location>
        <begin position="3850"/>
        <end position="3882"/>
    </location>
</feature>
<feature type="repeat" description="ANK" evidence="3">
    <location>
        <begin position="1330"/>
        <end position="1362"/>
    </location>
</feature>
<dbReference type="Proteomes" id="UP001168821">
    <property type="component" value="Unassembled WGS sequence"/>
</dbReference>
<feature type="repeat" description="ANK" evidence="3">
    <location>
        <begin position="3223"/>
        <end position="3255"/>
    </location>
</feature>
<proteinExistence type="predicted"/>
<feature type="repeat" description="ANK" evidence="3">
    <location>
        <begin position="3256"/>
        <end position="3288"/>
    </location>
</feature>
<feature type="repeat" description="ANK" evidence="3">
    <location>
        <begin position="2928"/>
        <end position="2960"/>
    </location>
</feature>
<feature type="repeat" description="ANK" evidence="3">
    <location>
        <begin position="4213"/>
        <end position="4245"/>
    </location>
</feature>
<feature type="repeat" description="ANK" evidence="3">
    <location>
        <begin position="2895"/>
        <end position="2927"/>
    </location>
</feature>
<feature type="repeat" description="ANK" evidence="3">
    <location>
        <begin position="3817"/>
        <end position="3849"/>
    </location>
</feature>
<feature type="repeat" description="ANK" evidence="3">
    <location>
        <begin position="2665"/>
        <end position="2693"/>
    </location>
</feature>
<feature type="repeat" description="ANK" evidence="3">
    <location>
        <begin position="2829"/>
        <end position="2861"/>
    </location>
</feature>
<evidence type="ECO:0000313" key="6">
    <source>
        <dbReference type="Proteomes" id="UP001168821"/>
    </source>
</evidence>
<feature type="repeat" description="ANK" evidence="3">
    <location>
        <begin position="4114"/>
        <end position="4146"/>
    </location>
</feature>
<feature type="repeat" description="ANK" evidence="3">
    <location>
        <begin position="3685"/>
        <end position="3717"/>
    </location>
</feature>
<evidence type="ECO:0000256" key="2">
    <source>
        <dbReference type="ARBA" id="ARBA00023043"/>
    </source>
</evidence>
<feature type="repeat" description="ANK" evidence="3">
    <location>
        <begin position="2796"/>
        <end position="2828"/>
    </location>
</feature>
<dbReference type="Pfam" id="PF13637">
    <property type="entry name" value="Ank_4"/>
    <property type="match status" value="2"/>
</dbReference>
<feature type="repeat" description="ANK" evidence="3">
    <location>
        <begin position="1297"/>
        <end position="1329"/>
    </location>
</feature>
<dbReference type="SUPFAM" id="SSF48403">
    <property type="entry name" value="Ankyrin repeat"/>
    <property type="match status" value="8"/>
</dbReference>
<protein>
    <recommendedName>
        <fullName evidence="4">NACHT domain-containing protein</fullName>
    </recommendedName>
</protein>
<feature type="repeat" description="ANK" evidence="3">
    <location>
        <begin position="3454"/>
        <end position="3486"/>
    </location>
</feature>
<keyword evidence="6" id="KW-1185">Reference proteome</keyword>
<feature type="repeat" description="ANK" evidence="3">
    <location>
        <begin position="4048"/>
        <end position="4080"/>
    </location>
</feature>
<comment type="caution">
    <text evidence="5">The sequence shown here is derived from an EMBL/GenBank/DDBJ whole genome shotgun (WGS) entry which is preliminary data.</text>
</comment>
<reference evidence="5" key="1">
    <citation type="journal article" date="2023" name="G3 (Bethesda)">
        <title>Whole genome assemblies of Zophobas morio and Tenebrio molitor.</title>
        <authorList>
            <person name="Kaur S."/>
            <person name="Stinson S.A."/>
            <person name="diCenzo G.C."/>
        </authorList>
    </citation>
    <scope>NUCLEOTIDE SEQUENCE</scope>
    <source>
        <strain evidence="5">QUZm001</strain>
    </source>
</reference>
<feature type="repeat" description="ANK" evidence="3">
    <location>
        <begin position="3916"/>
        <end position="3948"/>
    </location>
</feature>
<dbReference type="EMBL" id="JALNTZ010000002">
    <property type="protein sequence ID" value="KAJ3660298.1"/>
    <property type="molecule type" value="Genomic_DNA"/>
</dbReference>
<feature type="repeat" description="ANK" evidence="3">
    <location>
        <begin position="3586"/>
        <end position="3618"/>
    </location>
</feature>
<feature type="repeat" description="ANK" evidence="3">
    <location>
        <begin position="2994"/>
        <end position="3026"/>
    </location>
</feature>
<dbReference type="Gene3D" id="3.40.50.300">
    <property type="entry name" value="P-loop containing nucleotide triphosphate hydrolases"/>
    <property type="match status" value="2"/>
</dbReference>
<dbReference type="PROSITE" id="PS50297">
    <property type="entry name" value="ANK_REP_REGION"/>
    <property type="match status" value="61"/>
</dbReference>
<feature type="repeat" description="ANK" evidence="3">
    <location>
        <begin position="1066"/>
        <end position="1098"/>
    </location>
</feature>
<dbReference type="Pfam" id="PF00023">
    <property type="entry name" value="Ank"/>
    <property type="match status" value="14"/>
</dbReference>
<dbReference type="InterPro" id="IPR036770">
    <property type="entry name" value="Ankyrin_rpt-contain_sf"/>
</dbReference>
<feature type="repeat" description="ANK" evidence="3">
    <location>
        <begin position="1099"/>
        <end position="1131"/>
    </location>
</feature>
<feature type="repeat" description="ANK" evidence="3">
    <location>
        <begin position="1198"/>
        <end position="1230"/>
    </location>
</feature>
<feature type="repeat" description="ANK" evidence="3">
    <location>
        <begin position="3751"/>
        <end position="3783"/>
    </location>
</feature>
<dbReference type="InterPro" id="IPR002110">
    <property type="entry name" value="Ankyrin_rpt"/>
</dbReference>
<feature type="repeat" description="ANK" evidence="3">
    <location>
        <begin position="1231"/>
        <end position="1263"/>
    </location>
</feature>
<feature type="repeat" description="ANK" evidence="3">
    <location>
        <begin position="3982"/>
        <end position="4014"/>
    </location>
</feature>
<evidence type="ECO:0000313" key="5">
    <source>
        <dbReference type="EMBL" id="KAJ3660298.1"/>
    </source>
</evidence>
<feature type="repeat" description="ANK" evidence="3">
    <location>
        <begin position="4246"/>
        <end position="4278"/>
    </location>
</feature>
<feature type="repeat" description="ANK" evidence="3">
    <location>
        <begin position="3355"/>
        <end position="3387"/>
    </location>
</feature>
<feature type="repeat" description="ANK" evidence="3">
    <location>
        <begin position="3487"/>
        <end position="3519"/>
    </location>
</feature>
<evidence type="ECO:0000259" key="4">
    <source>
        <dbReference type="Pfam" id="PF05729"/>
    </source>
</evidence>
<feature type="repeat" description="ANK" evidence="3">
    <location>
        <begin position="3652"/>
        <end position="3684"/>
    </location>
</feature>
<sequence>MAEIETFKQRPGVPNRGKEYEDMVLASVVLKLINDPAVKNVHVSSNEDKFGAFDDIVIKTQSYKENETRIKAVQLKHTDTKILTISEWSIQNGTKEKLNKNWVRLVLGLHLLDSQIEALSFGSVSDKMKIFRDSISLFDIALFETESCEIIKTLWGDVGKDKNFDFKELNNMRKRYLPRVKHITDDNIGDIDSKILSQLLWLMDKCPLILRKHENVEKCVQLCPEKKFILVGECTYEEWMKTYSVFQDLSNLNREPELRDTILQNFTISIQGKEELNLVTAFGDNGEFLKNVRTDDLLKMLHGPYRINGEKETLPEPYVERYLSRNIINITYLEKVHENTIIILNCANNFGVVKDKLDKCQLIDIDNFLQKTNHAVENLTNETTVVKSGSSKHAANFALNKASFANRNSVGNRKKIQYDQFNNDNKINLDKSKFAKTIYVSNRHYNDSELQQIYNEHNDIKQFHYFQLLSDGNLKWINSKGDVSEVEVYKLPDKYSIEENALWSSRLEDNNINLITGDPGMGKSELMKSFKNKCPPKYWTIIISPKDVNLFFHNSKFSRTNCAELFEKFMANEKYRSLKKLDRLFFEMCIKKNNVIYVWDALDEILNEHLDAVLNIIFDFSKKKFRQWVTSRRNLKTNLEKKFNLLSLSINQFGEQEQQDYIRKRLNTFISSDKIDITLEKIKSSFAIVAHIDILGVPLQIFMLTELFRQNSEKYLKLMENTFLLTDLYDYFIDEKFNNFYKHKIGYENPNPQQASRIREEQREILDLHERVSFKVIFDDEITQRLNIDFEKCIVKLQQHYASLGLVTDFQNNVPRFLHTSFAEYLIATYLHKNRTEFKDIISHTIFDAKYNNIRFFFDMLLAKNSKAHIAVLYKNYELLRTYDDNILTGKDEGGRSALHLISSWGQRHPCLKVTIVDGEHTVHEDSNFDGKTESKFYFETIAYLQRTNDVDERDILLNATPLFYATKSESLGAELKLLQVKKNGVYQSCSRDNMINIIFYSALFGYDDVCKHFTVEELKNFWYVVKIVTAENAETPLWLASQKGNLNIVEYFVRSGVEINCADNYGWTPLFVASRNGHEEVVEYLATVGAEINCADNDGWTPLHLASFKGHGKLVEYLATVGAEINGTIKNGTTPLHLASQDGHEKLVEYLATVGAEINRVDDNGLTPLHSASQNGHEKVVEYLVSVGAEINRADNKGWTPIYVASQQGHQNVVEYLATVGAEINSAMNDGWTPLHAASFNGHEKLVEYLTTAGAEINRATDDGWTPLKIASENGHQKVVEYLTTVGADINRTGNEGWTPLHVASQKGHQKVVEYLTTVGAELNRVETDGWTPLYVASFNGHEKVVEYLTTVGAEINRADTLGRTPLFVASQIGHEKVVECLIKVGAEINQADNDGRTPLDIACENGHEKITFTKRPGTTDRGKEYEDTVLSSLLLKLINDPTVKNFHVSSNEEKFGAFDDIVIKTESNTEHEIRVKAVQLKHTNTKTLTVQNLRSRSGPFSISKYFESFREIEADVHEFILFTNRPLVCKENEKFILQKEKFHIELIEAEDSLELSERSKVYQFRIAENPSTLLDFPIIEEYKTFLSKFYLYTDQHNLETMKNTTAYNFSKTYNSNEEIFDKFFRSISEWSIQDGKKEKLNKNWVQLVLTLHLLSSQTEPLSFGSVSDKMKIFRDSISLFDIALFEKESCDIVKTLWGDVGKEKNIDFEELNKIRKRYLPSVKDINDDNISDIDPKILSHLLWFMDESPLILRKHENVEKGIQLCPGKKFILVGECKYEEWMKTYSVFQNLSNLNSKPELRDTIMQNFTISIQGKEELNLVTAFGDNGEFLENVRTDDLIEMLNAPYPIDGEKETLPEPYVERYLSRNIVNFTYLEKVHENTIIIMNWANNFDIVKDKLDKCQLIDIDNFLQKKNHTAENLTNEACVLNSGPNRHTANFNLNKSSFANKEFVGHRKKIQYDEFNNENRIYLDKSKFGLTIYAGNRHYNNTELQQIYNEHNEIKQFHYFQLLSDGNLEWVKSLGDVSDVEVYKLPDKYSIEENTLWSSRLDNSINLIIGDPGMGKSELMKSFKNKCPPKFWTVIFNPKDVNFFFHNSKFSETNCAALFEKFITNEKCRPLRKLDRLFFEMCIKKNNVIYVWDALDEILNEHLDAVQNIILDLSTKNSRQWVTSRRNLKTTLEKKFNLLSLSMNQFSQQEQQDYIRKRLNNFISSDKIDITLEKIESSFAIVEHIDILGIPLQIFMLTELFRVNSEKYFKLMENTFLLTDLYDYSIDEKFNNYYKHKIGFDFENPHLASRIRQEKREILDLHESVSFIVIFDEKIMQQLNIDNEKCIEKLQQSYASLGLINDFQNNVPRFLHISFAEYLIATCLTKNVSEFKDIITDTIFHAKYDNVRFFFDMLIAKNSKAHIAVLYKNYELLRTYDDKILKGKDEGGRNALHLISSWGRRHPRVTLTVVNEEYIVHEANNFVEKPETEAYFETITYLQGKNDVRERDVLLETTPLTYAIRSESLGAELKLLQIKINELTKLCSTKDLINILFYCAKFGYEDVCKFFTVSELKNFWCKTKVVTAKGAKTLLLLACQNGNLNIVKDFVRCDATAHCTASPTRHKSVAEYLSTVDTEINRANNDGVTPLFVASLNGHQTVVEHLVTIGAEINRATNNGLTSLHIASVLGHEKVVKYLATKGAEINCAVYSCTALYMASQNGYKEVVEHLAREGADINRADNDGRTPLHIASSVGHEKVVEYLTTVGAEINCVDKDGCTPLLRASEKGHRKVVEHLATAGAEINHAANDDWTPLHVASQNNHQKVVEYLTRVGAEINRANKNGVTPLHLASLNGHEKVVEHLTTIGSEINRADNDGSTPLHDASQNGHQIVVEYLATVGAEINRVKNDGWTSLHVASFNGHHKVVEYLATVGAEINRAANDNVTPLHLASFNGHEKVVEYLVTNSCEINSTANDGWTPLHVASQNGHQNVVEFLTSVGAEINLANNDGSTPLFIASKNGHQKVVKHLATVGAEINRADNVGWTPLHIASEKGHQKVVECLTTVGAEINCALNDGWTPLHIASQNGHEKVVEYLATVGAEINHAVNGGHTALHVASKNGHAKVVEYVTKVGAEINRTNKYGATSLHAASESGHEKIVEYLATIGAEINRVDNNGWTPLHFACQNGHQNVVEYLKSVGAEINRAANGGFGLYYVASSAKEVVEYMTKVGAEINRATNDGVTSLYMASETGHQKVVEYLTTVSAEINRANQNGATPLYIASETGHEKVVEYLTSVGAEINRACSNGLTPLHIASQNGHQKVVECLTTVGAEINRACSNGLTPLYIASETGHEKVVECLTSVGAEINRACSNGLTPLHIASQNGHQKIVECLTKVGAEINRACSKGLTPLHIASQNGHQKVVECLTKVGAEINRADIDGWTPLHMASQNGPEKVVEYLTSVGAEINRACSNGLTPLHIASQNGHQKVVECLTRVGAEINRATNNGVTPLHAASFNGHEKVVEYLTSVGAEINRACSNGLTPLHIASQNGHQKVVECLTRVGVEINRATNNGVTPLYIASETGHEKVVEYLTSVGAEINRAYSNGLTPLHIASQNGHQKIVECLTKVGAEINRACSKGLTPLHIASQNGHQKVVECLTKVGAEINRADIDGWTPLHMASQNGPEKVVEYLTSVGAEINRACSNGLTPLHIASQNGHQKVVECLTRVGVEINRATNNGVTPLYIASETGHEKVVEYLTSVGAEINRAYSNGLTPLHIASQNGHQKIVECLTKVGAEINRACSKGLTPLHIASQNGHQKVVECLTKVGAEINRADIDGWTPLHMASQNGPEKVVEYLTSVGAEINRACSNGLTPLHIASQNGHQKVVECLTRVGVEINRATNNGVTPLYIASETGHEKVVEYLTSVGAEINRAYSNGLTPLHIASQNGHQKIVECLTKVGAEINRACSKGLTPLHIASQNGHQKVVECLTKVGAEINRADIDGWTPLHMASQNGPEKVVEYLTSVGAEINRACSNGLTPLHIASQNGHQKVVECLTRVGAEINRVTNDGATPLYIASETGHEKVVEYLTEVGAEINSATIHSVTPLYVASFKGHEKVVENLTKVDAKINHADSDGFTPLYVASLNGHEKVVEYLATVGAEINRATNDGATPLYVASSNGHEKIVEYLATAGAEINLAMNDVATPLYVASFNGHEKIVEYLKTVGADINRVTHGGFTPLYAASLKGHEKIVEYLTTVGADINRVANGGFTPLYVASLTGQEKIVEKLTTVGAEINRATDNGVTPLHVASFNGHEKVVEYLVTVGADINRADDNGQTSLHIASQKAHQGIVELLTKAGAQTN</sequence>
<feature type="repeat" description="ANK" evidence="3">
    <location>
        <begin position="2697"/>
        <end position="2729"/>
    </location>
</feature>
<dbReference type="InterPro" id="IPR027417">
    <property type="entry name" value="P-loop_NTPase"/>
</dbReference>
<feature type="repeat" description="ANK" evidence="3">
    <location>
        <begin position="2730"/>
        <end position="2762"/>
    </location>
</feature>
<dbReference type="InterPro" id="IPR007111">
    <property type="entry name" value="NACHT_NTPase"/>
</dbReference>
<feature type="repeat" description="ANK" evidence="3">
    <location>
        <begin position="4180"/>
        <end position="4212"/>
    </location>
</feature>
<dbReference type="PRINTS" id="PR01415">
    <property type="entry name" value="ANKYRIN"/>
</dbReference>
<feature type="repeat" description="ANK" evidence="3">
    <location>
        <begin position="4081"/>
        <end position="4113"/>
    </location>
</feature>
<name>A0AA38ILZ9_9CUCU</name>
<feature type="repeat" description="ANK" evidence="3">
    <location>
        <begin position="3289"/>
        <end position="3321"/>
    </location>
</feature>
<accession>A0AA38ILZ9</accession>
<feature type="repeat" description="ANK" evidence="3">
    <location>
        <begin position="3126"/>
        <end position="3158"/>
    </location>
</feature>
<feature type="repeat" description="ANK" evidence="3">
    <location>
        <begin position="1264"/>
        <end position="1296"/>
    </location>
</feature>